<dbReference type="Gene3D" id="2.70.40.10">
    <property type="match status" value="1"/>
</dbReference>
<comment type="similarity">
    <text evidence="2 6">Belongs to the dUTPase family.</text>
</comment>
<evidence type="ECO:0000256" key="4">
    <source>
        <dbReference type="ARBA" id="ARBA00022801"/>
    </source>
</evidence>
<keyword evidence="4 6" id="KW-0378">Hydrolase</keyword>
<evidence type="ECO:0000259" key="7">
    <source>
        <dbReference type="Pfam" id="PF00692"/>
    </source>
</evidence>
<comment type="function">
    <text evidence="6">Involved in nucleotide metabolism via production of dUMP, the immediate precursor of thymidine nucleotides, and decreases the intracellular concentration of dUTP so that uracil cannot be incorporated into DNA.</text>
</comment>
<keyword evidence="6" id="KW-0460">Magnesium</keyword>
<proteinExistence type="inferred from homology"/>
<evidence type="ECO:0000256" key="5">
    <source>
        <dbReference type="ARBA" id="ARBA00023080"/>
    </source>
</evidence>
<dbReference type="PANTHER" id="PTHR11241">
    <property type="entry name" value="DEOXYURIDINE 5'-TRIPHOSPHATE NUCLEOTIDOHYDROLASE"/>
    <property type="match status" value="1"/>
</dbReference>
<comment type="pathway">
    <text evidence="1 6">Pyrimidine metabolism; dUMP biosynthesis; dUMP from dCTP (dUTP route): step 2/2.</text>
</comment>
<dbReference type="UniPathway" id="UPA00610">
    <property type="reaction ID" value="UER00666"/>
</dbReference>
<evidence type="ECO:0000256" key="3">
    <source>
        <dbReference type="ARBA" id="ARBA00011233"/>
    </source>
</evidence>
<evidence type="ECO:0000256" key="6">
    <source>
        <dbReference type="RuleBase" id="RU367024"/>
    </source>
</evidence>
<dbReference type="EC" id="3.6.1.23" evidence="6"/>
<keyword evidence="9" id="KW-1185">Reference proteome</keyword>
<dbReference type="InterPro" id="IPR036157">
    <property type="entry name" value="dUTPase-like_sf"/>
</dbReference>
<dbReference type="GO" id="GO:0000287">
    <property type="term" value="F:magnesium ion binding"/>
    <property type="evidence" value="ECO:0007669"/>
    <property type="project" value="UniProtKB-UniRule"/>
</dbReference>
<name>A0A1R0H8H5_9FUNG</name>
<evidence type="ECO:0000313" key="9">
    <source>
        <dbReference type="Proteomes" id="UP000187455"/>
    </source>
</evidence>
<keyword evidence="5 6" id="KW-0546">Nucleotide metabolism</keyword>
<dbReference type="OrthoDB" id="10261072at2759"/>
<comment type="subunit">
    <text evidence="3 6">Homotrimer.</text>
</comment>
<protein>
    <recommendedName>
        <fullName evidence="6">Deoxyuridine 5'-triphosphate nucleotidohydrolase</fullName>
        <shortName evidence="6">dUTPase</shortName>
        <ecNumber evidence="6">3.6.1.23</ecNumber>
    </recommendedName>
    <alternativeName>
        <fullName evidence="6">dUTP pyrophosphatase</fullName>
    </alternativeName>
</protein>
<comment type="cofactor">
    <cofactor evidence="6">
        <name>Mg(2+)</name>
        <dbReference type="ChEBI" id="CHEBI:18420"/>
    </cofactor>
</comment>
<dbReference type="STRING" id="133383.A0A1R0H8H5"/>
<organism evidence="8 9">
    <name type="scientific">Smittium mucronatum</name>
    <dbReference type="NCBI Taxonomy" id="133383"/>
    <lineage>
        <taxon>Eukaryota</taxon>
        <taxon>Fungi</taxon>
        <taxon>Fungi incertae sedis</taxon>
        <taxon>Zoopagomycota</taxon>
        <taxon>Kickxellomycotina</taxon>
        <taxon>Harpellomycetes</taxon>
        <taxon>Harpellales</taxon>
        <taxon>Legeriomycetaceae</taxon>
        <taxon>Smittium</taxon>
    </lineage>
</organism>
<dbReference type="InterPro" id="IPR029054">
    <property type="entry name" value="dUTPase-like"/>
</dbReference>
<dbReference type="AlphaFoldDB" id="A0A1R0H8H5"/>
<reference evidence="8 9" key="1">
    <citation type="journal article" date="2016" name="Mol. Biol. Evol.">
        <title>Genome-Wide Survey of Gut Fungi (Harpellales) Reveals the First Horizontally Transferred Ubiquitin Gene from a Mosquito Host.</title>
        <authorList>
            <person name="Wang Y."/>
            <person name="White M.M."/>
            <person name="Kvist S."/>
            <person name="Moncalvo J.M."/>
        </authorList>
    </citation>
    <scope>NUCLEOTIDE SEQUENCE [LARGE SCALE GENOMIC DNA]</scope>
    <source>
        <strain evidence="8 9">ALG-7-W6</strain>
    </source>
</reference>
<feature type="domain" description="dUTPase-like" evidence="7">
    <location>
        <begin position="15"/>
        <end position="145"/>
    </location>
</feature>
<gene>
    <name evidence="8" type="ORF">AYI68_g335</name>
</gene>
<sequence length="152" mass="16076">MAQESFQVILDSPLAKLPVRATPGSAGYDLHSSEKVVIPKKGGRHAVDTGLKLKIPEGTYGRVAGRSGLAMKFCIDTTAGVIDSDYRGILKVALINNGEKDFEINVGDRIAQLILERIVTPDVVAVESFDEEMTQRGTGGFGSTGGISASVI</sequence>
<dbReference type="PANTHER" id="PTHR11241:SF0">
    <property type="entry name" value="DEOXYURIDINE 5'-TRIPHOSPHATE NUCLEOTIDOHYDROLASE"/>
    <property type="match status" value="1"/>
</dbReference>
<dbReference type="NCBIfam" id="NF001862">
    <property type="entry name" value="PRK00601.1"/>
    <property type="match status" value="1"/>
</dbReference>
<dbReference type="NCBIfam" id="TIGR00576">
    <property type="entry name" value="dut"/>
    <property type="match status" value="1"/>
</dbReference>
<dbReference type="GO" id="GO:0004170">
    <property type="term" value="F:dUTP diphosphatase activity"/>
    <property type="evidence" value="ECO:0007669"/>
    <property type="project" value="UniProtKB-UniRule"/>
</dbReference>
<keyword evidence="6" id="KW-0479">Metal-binding</keyword>
<evidence type="ECO:0000313" key="8">
    <source>
        <dbReference type="EMBL" id="OLY85465.1"/>
    </source>
</evidence>
<dbReference type="InterPro" id="IPR008181">
    <property type="entry name" value="dUTPase"/>
</dbReference>
<accession>A0A1R0H8H5</accession>
<dbReference type="Proteomes" id="UP000187455">
    <property type="component" value="Unassembled WGS sequence"/>
</dbReference>
<dbReference type="Pfam" id="PF00692">
    <property type="entry name" value="dUTPase"/>
    <property type="match status" value="1"/>
</dbReference>
<dbReference type="InterPro" id="IPR033704">
    <property type="entry name" value="dUTPase_trimeric"/>
</dbReference>
<comment type="catalytic activity">
    <reaction evidence="6">
        <text>dUTP + H2O = dUMP + diphosphate + H(+)</text>
        <dbReference type="Rhea" id="RHEA:10248"/>
        <dbReference type="ChEBI" id="CHEBI:15377"/>
        <dbReference type="ChEBI" id="CHEBI:15378"/>
        <dbReference type="ChEBI" id="CHEBI:33019"/>
        <dbReference type="ChEBI" id="CHEBI:61555"/>
        <dbReference type="ChEBI" id="CHEBI:246422"/>
        <dbReference type="EC" id="3.6.1.23"/>
    </reaction>
</comment>
<evidence type="ECO:0000256" key="1">
    <source>
        <dbReference type="ARBA" id="ARBA00005142"/>
    </source>
</evidence>
<dbReference type="GO" id="GO:0046081">
    <property type="term" value="P:dUTP catabolic process"/>
    <property type="evidence" value="ECO:0007669"/>
    <property type="project" value="UniProtKB-UniRule"/>
</dbReference>
<comment type="caution">
    <text evidence="8">The sequence shown here is derived from an EMBL/GenBank/DDBJ whole genome shotgun (WGS) entry which is preliminary data.</text>
</comment>
<dbReference type="SUPFAM" id="SSF51283">
    <property type="entry name" value="dUTPase-like"/>
    <property type="match status" value="1"/>
</dbReference>
<evidence type="ECO:0000256" key="2">
    <source>
        <dbReference type="ARBA" id="ARBA00006581"/>
    </source>
</evidence>
<dbReference type="CDD" id="cd07557">
    <property type="entry name" value="trimeric_dUTPase"/>
    <property type="match status" value="1"/>
</dbReference>
<dbReference type="GO" id="GO:0006226">
    <property type="term" value="P:dUMP biosynthetic process"/>
    <property type="evidence" value="ECO:0007669"/>
    <property type="project" value="UniProtKB-UniRule"/>
</dbReference>
<dbReference type="EMBL" id="LSSL01000100">
    <property type="protein sequence ID" value="OLY85465.1"/>
    <property type="molecule type" value="Genomic_DNA"/>
</dbReference>